<dbReference type="Gene3D" id="3.40.50.720">
    <property type="entry name" value="NAD(P)-binding Rossmann-like Domain"/>
    <property type="match status" value="1"/>
</dbReference>
<dbReference type="InterPro" id="IPR036291">
    <property type="entry name" value="NAD(P)-bd_dom_sf"/>
</dbReference>
<feature type="domain" description="NADPH-dependent reductive aminase-like C-terminal" evidence="4">
    <location>
        <begin position="167"/>
        <end position="292"/>
    </location>
</feature>
<feature type="domain" description="6-phosphogluconate dehydrogenase NADP-binding" evidence="3">
    <location>
        <begin position="11"/>
        <end position="165"/>
    </location>
</feature>
<gene>
    <name evidence="5" type="ORF">GSM42_01555</name>
</gene>
<keyword evidence="2" id="KW-0560">Oxidoreductase</keyword>
<reference evidence="5 6" key="1">
    <citation type="submission" date="2019-12" db="EMBL/GenBank/DDBJ databases">
        <title>Whole-genome analyses of novel actinobacteria.</title>
        <authorList>
            <person name="Sahin N."/>
            <person name="Saygin H."/>
        </authorList>
    </citation>
    <scope>NUCLEOTIDE SEQUENCE [LARGE SCALE GENOMIC DNA]</scope>
    <source>
        <strain evidence="5 6">KC615</strain>
    </source>
</reference>
<dbReference type="InterPro" id="IPR048666">
    <property type="entry name" value="RedAm-like_C"/>
</dbReference>
<evidence type="ECO:0000259" key="4">
    <source>
        <dbReference type="Pfam" id="PF21761"/>
    </source>
</evidence>
<dbReference type="SUPFAM" id="SSF51735">
    <property type="entry name" value="NAD(P)-binding Rossmann-fold domains"/>
    <property type="match status" value="1"/>
</dbReference>
<dbReference type="GO" id="GO:0050661">
    <property type="term" value="F:NADP binding"/>
    <property type="evidence" value="ECO:0007669"/>
    <property type="project" value="InterPro"/>
</dbReference>
<dbReference type="InterPro" id="IPR015815">
    <property type="entry name" value="HIBADH-related"/>
</dbReference>
<evidence type="ECO:0000259" key="3">
    <source>
        <dbReference type="Pfam" id="PF03446"/>
    </source>
</evidence>
<evidence type="ECO:0000313" key="5">
    <source>
        <dbReference type="EMBL" id="MXQ52458.1"/>
    </source>
</evidence>
<evidence type="ECO:0000256" key="1">
    <source>
        <dbReference type="ARBA" id="ARBA00009080"/>
    </source>
</evidence>
<dbReference type="InterPro" id="IPR006115">
    <property type="entry name" value="6PGDH_NADP-bd"/>
</dbReference>
<dbReference type="PIRSF" id="PIRSF000103">
    <property type="entry name" value="HIBADH"/>
    <property type="match status" value="1"/>
</dbReference>
<dbReference type="Proteomes" id="UP000430692">
    <property type="component" value="Unassembled WGS sequence"/>
</dbReference>
<protein>
    <submittedName>
        <fullName evidence="5">NAD(P)-binding domain-containing protein</fullName>
    </submittedName>
</protein>
<comment type="similarity">
    <text evidence="1">Belongs to the HIBADH-related family.</text>
</comment>
<dbReference type="Pfam" id="PF21761">
    <property type="entry name" value="RedAm-like_C"/>
    <property type="match status" value="1"/>
</dbReference>
<dbReference type="InterPro" id="IPR013328">
    <property type="entry name" value="6PGD_dom2"/>
</dbReference>
<keyword evidence="6" id="KW-1185">Reference proteome</keyword>
<dbReference type="GO" id="GO:0016491">
    <property type="term" value="F:oxidoreductase activity"/>
    <property type="evidence" value="ECO:0007669"/>
    <property type="project" value="UniProtKB-KW"/>
</dbReference>
<name>A0A6I4VPY2_9BACL</name>
<comment type="caution">
    <text evidence="5">The sequence shown here is derived from an EMBL/GenBank/DDBJ whole genome shotgun (WGS) entry which is preliminary data.</text>
</comment>
<dbReference type="EMBL" id="WUUL01000001">
    <property type="protein sequence ID" value="MXQ52458.1"/>
    <property type="molecule type" value="Genomic_DNA"/>
</dbReference>
<dbReference type="PANTHER" id="PTHR43580:SF2">
    <property type="entry name" value="CYTOKINE-LIKE NUCLEAR FACTOR N-PAC"/>
    <property type="match status" value="1"/>
</dbReference>
<evidence type="ECO:0000313" key="6">
    <source>
        <dbReference type="Proteomes" id="UP000430692"/>
    </source>
</evidence>
<evidence type="ECO:0000256" key="2">
    <source>
        <dbReference type="ARBA" id="ARBA00023002"/>
    </source>
</evidence>
<sequence>MTQIQNNKTPVTILGLGPMGQALAQSFLKNGHPTTVWNRTAKKAKDLVKQGANQANTVADAILASPLVVICVLDYNIVHSILHPVSSELKGRTLVNLTADTPSSARETAAWAIEQKFEYLDGAIMTPVPTIGNSDALVLYSGKEEIYHTHRSTLASIGGTSTYLGTDPGRAAAYDVSLLDLFWTSMSGFIHALAVAKSENIAAKDILSYTKGIIGILPDIMTDMADEVDTGHYPGELSNITSAAAGMKHIIHAAKAHHLDVSVLSAAKHIAQKAIDKGHGKDGFSRLIEELSQSE</sequence>
<dbReference type="RefSeq" id="WP_160799480.1">
    <property type="nucleotide sequence ID" value="NZ_WUUL01000001.1"/>
</dbReference>
<proteinExistence type="inferred from homology"/>
<dbReference type="Pfam" id="PF03446">
    <property type="entry name" value="NAD_binding_2"/>
    <property type="match status" value="1"/>
</dbReference>
<dbReference type="Gene3D" id="1.10.1040.10">
    <property type="entry name" value="N-(1-d-carboxylethyl)-l-norvaline Dehydrogenase, domain 2"/>
    <property type="match status" value="1"/>
</dbReference>
<organism evidence="5 6">
    <name type="scientific">Shimazuella alba</name>
    <dbReference type="NCBI Taxonomy" id="2690964"/>
    <lineage>
        <taxon>Bacteria</taxon>
        <taxon>Bacillati</taxon>
        <taxon>Bacillota</taxon>
        <taxon>Bacilli</taxon>
        <taxon>Bacillales</taxon>
        <taxon>Thermoactinomycetaceae</taxon>
        <taxon>Shimazuella</taxon>
    </lineage>
</organism>
<dbReference type="PANTHER" id="PTHR43580">
    <property type="entry name" value="OXIDOREDUCTASE GLYR1-RELATED"/>
    <property type="match status" value="1"/>
</dbReference>
<accession>A0A6I4VPY2</accession>
<dbReference type="AlphaFoldDB" id="A0A6I4VPY2"/>
<dbReference type="InterPro" id="IPR051265">
    <property type="entry name" value="HIBADH-related_NP60_sf"/>
</dbReference>